<name>A0A095VBS1_9GAMM</name>
<dbReference type="NCBIfam" id="TIGR04049">
    <property type="entry name" value="AIR_rel_sll0787"/>
    <property type="match status" value="1"/>
</dbReference>
<dbReference type="Proteomes" id="UP000029577">
    <property type="component" value="Unassembled WGS sequence"/>
</dbReference>
<organism evidence="4 5">
    <name type="scientific">Tatumella morbirosei</name>
    <dbReference type="NCBI Taxonomy" id="642227"/>
    <lineage>
        <taxon>Bacteria</taxon>
        <taxon>Pseudomonadati</taxon>
        <taxon>Pseudomonadota</taxon>
        <taxon>Gammaproteobacteria</taxon>
        <taxon>Enterobacterales</taxon>
        <taxon>Erwiniaceae</taxon>
        <taxon>Tatumella</taxon>
    </lineage>
</organism>
<feature type="domain" description="PurM-like N-terminal" evidence="2">
    <location>
        <begin position="42"/>
        <end position="147"/>
    </location>
</feature>
<dbReference type="InterPro" id="IPR006283">
    <property type="entry name" value="ThiL-like"/>
</dbReference>
<dbReference type="STRING" id="642227.HA49_15115"/>
<dbReference type="eggNOG" id="COG2144">
    <property type="taxonomic scope" value="Bacteria"/>
</dbReference>
<dbReference type="SUPFAM" id="SSF56042">
    <property type="entry name" value="PurM C-terminal domain-like"/>
    <property type="match status" value="1"/>
</dbReference>
<evidence type="ECO:0000259" key="2">
    <source>
        <dbReference type="Pfam" id="PF00586"/>
    </source>
</evidence>
<evidence type="ECO:0008006" key="6">
    <source>
        <dbReference type="Google" id="ProtNLM"/>
    </source>
</evidence>
<sequence>MSEELTTLISRLHSFSGIAHKRDIQQVAQQLRGAWPNAYPNGDDCALIPDGHGFKLLAMEGFINRFVAEDPWFAGWCGIMVNLSDIAAMGGRPLAVVNALWDDSLPHAEQILQGMAAASRAYQVPVVGGHTNLHSEQPQLAVAILGETQHPLSSFSVRPGQSLLVAVNLQGRWHPPGLNWDAASEAEPAALRKALALLPSLAERGLIQAAKDISQAGLAGTLVMMLESGGLGAELNLDDIPRPEQVTTEQWLCAFPSFGFLMAVDSSDCAEVLRNFTDNGISCAVAGHFTAEPQLIMHYQQQSACYWDISKQPLTGMSNH</sequence>
<evidence type="ECO:0000313" key="5">
    <source>
        <dbReference type="Proteomes" id="UP000029577"/>
    </source>
</evidence>
<comment type="caution">
    <text evidence="4">The sequence shown here is derived from an EMBL/GenBank/DDBJ whole genome shotgun (WGS) entry which is preliminary data.</text>
</comment>
<dbReference type="InterPro" id="IPR036676">
    <property type="entry name" value="PurM-like_C_sf"/>
</dbReference>
<dbReference type="Gene3D" id="3.90.650.10">
    <property type="entry name" value="PurM-like C-terminal domain"/>
    <property type="match status" value="1"/>
</dbReference>
<dbReference type="RefSeq" id="WP_038021361.1">
    <property type="nucleotide sequence ID" value="NZ_JPKR02000003.1"/>
</dbReference>
<evidence type="ECO:0000313" key="4">
    <source>
        <dbReference type="EMBL" id="KGD72105.1"/>
    </source>
</evidence>
<dbReference type="PIRSF" id="PIRSF036540">
    <property type="entry name" value="UCP036540_AIR"/>
    <property type="match status" value="1"/>
</dbReference>
<dbReference type="PANTHER" id="PTHR30270:SF0">
    <property type="entry name" value="THIAMINE-MONOPHOSPHATE KINASE"/>
    <property type="match status" value="1"/>
</dbReference>
<gene>
    <name evidence="4" type="ORF">HA49_15115</name>
</gene>
<dbReference type="Pfam" id="PF00586">
    <property type="entry name" value="AIRS"/>
    <property type="match status" value="1"/>
</dbReference>
<dbReference type="AlphaFoldDB" id="A0A095VBS1"/>
<dbReference type="Pfam" id="PF02769">
    <property type="entry name" value="AIRS_C"/>
    <property type="match status" value="1"/>
</dbReference>
<reference evidence="4" key="1">
    <citation type="submission" date="2014-12" db="EMBL/GenBank/DDBJ databases">
        <title>The draft genome of the Tatumella morbirosei type strain, LMG23360T isolated from pineapple rot.</title>
        <authorList>
            <person name="Smits T.H."/>
            <person name="Palmer M."/>
            <person name="Venter S.N."/>
            <person name="Duffy B."/>
            <person name="Steenkamp E.T."/>
            <person name="Chan W.Y."/>
            <person name="Coutinho T.A."/>
            <person name="Coetzee M.P."/>
            <person name="De Maayer P."/>
        </authorList>
    </citation>
    <scope>NUCLEOTIDE SEQUENCE [LARGE SCALE GENOMIC DNA]</scope>
    <source>
        <strain evidence="4">LMG 23360</strain>
    </source>
</reference>
<dbReference type="InterPro" id="IPR024030">
    <property type="entry name" value="AIR_synthase-rel_sll0787"/>
</dbReference>
<dbReference type="CDD" id="cd02192">
    <property type="entry name" value="PurM-like3"/>
    <property type="match status" value="1"/>
</dbReference>
<dbReference type="InterPro" id="IPR036921">
    <property type="entry name" value="PurM-like_N_sf"/>
</dbReference>
<dbReference type="EMBL" id="JPKR02000003">
    <property type="protein sequence ID" value="KGD72105.1"/>
    <property type="molecule type" value="Genomic_DNA"/>
</dbReference>
<accession>A0A095VBS1</accession>
<evidence type="ECO:0000259" key="3">
    <source>
        <dbReference type="Pfam" id="PF02769"/>
    </source>
</evidence>
<feature type="domain" description="PurM-like C-terminal" evidence="3">
    <location>
        <begin position="179"/>
        <end position="298"/>
    </location>
</feature>
<dbReference type="InterPro" id="IPR016188">
    <property type="entry name" value="PurM-like_N"/>
</dbReference>
<dbReference type="OrthoDB" id="9767928at2"/>
<dbReference type="Gene3D" id="3.30.1330.10">
    <property type="entry name" value="PurM-like, N-terminal domain"/>
    <property type="match status" value="1"/>
</dbReference>
<evidence type="ECO:0000256" key="1">
    <source>
        <dbReference type="ARBA" id="ARBA00022977"/>
    </source>
</evidence>
<dbReference type="SUPFAM" id="SSF55326">
    <property type="entry name" value="PurM N-terminal domain-like"/>
    <property type="match status" value="1"/>
</dbReference>
<dbReference type="GO" id="GO:0009228">
    <property type="term" value="P:thiamine biosynthetic process"/>
    <property type="evidence" value="ECO:0007669"/>
    <property type="project" value="UniProtKB-KW"/>
</dbReference>
<dbReference type="InterPro" id="IPR010918">
    <property type="entry name" value="PurM-like_C_dom"/>
</dbReference>
<dbReference type="GO" id="GO:0009030">
    <property type="term" value="F:thiamine-phosphate kinase activity"/>
    <property type="evidence" value="ECO:0007669"/>
    <property type="project" value="InterPro"/>
</dbReference>
<dbReference type="InterPro" id="IPR011413">
    <property type="entry name" value="UCP036540_AIR"/>
</dbReference>
<proteinExistence type="predicted"/>
<keyword evidence="1" id="KW-0784">Thiamine biosynthesis</keyword>
<dbReference type="PANTHER" id="PTHR30270">
    <property type="entry name" value="THIAMINE-MONOPHOSPHATE KINASE"/>
    <property type="match status" value="1"/>
</dbReference>
<keyword evidence="5" id="KW-1185">Reference proteome</keyword>
<protein>
    <recommendedName>
        <fullName evidence="6">AIR synthase</fullName>
    </recommendedName>
</protein>